<dbReference type="Proteomes" id="UP001500604">
    <property type="component" value="Unassembled WGS sequence"/>
</dbReference>
<dbReference type="EMBL" id="BAABFL010000063">
    <property type="protein sequence ID" value="GAA4648303.1"/>
    <property type="molecule type" value="Genomic_DNA"/>
</dbReference>
<organism evidence="1 2">
    <name type="scientific">Kistimonas scapharcae</name>
    <dbReference type="NCBI Taxonomy" id="1036133"/>
    <lineage>
        <taxon>Bacteria</taxon>
        <taxon>Pseudomonadati</taxon>
        <taxon>Pseudomonadota</taxon>
        <taxon>Gammaproteobacteria</taxon>
        <taxon>Oceanospirillales</taxon>
        <taxon>Endozoicomonadaceae</taxon>
        <taxon>Kistimonas</taxon>
    </lineage>
</organism>
<accession>A0ABP8UWL8</accession>
<dbReference type="RefSeq" id="WP_345193809.1">
    <property type="nucleotide sequence ID" value="NZ_BAABFL010000063.1"/>
</dbReference>
<gene>
    <name evidence="1" type="ORF">GCM10023116_05700</name>
</gene>
<reference evidence="2" key="1">
    <citation type="journal article" date="2019" name="Int. J. Syst. Evol. Microbiol.">
        <title>The Global Catalogue of Microorganisms (GCM) 10K type strain sequencing project: providing services to taxonomists for standard genome sequencing and annotation.</title>
        <authorList>
            <consortium name="The Broad Institute Genomics Platform"/>
            <consortium name="The Broad Institute Genome Sequencing Center for Infectious Disease"/>
            <person name="Wu L."/>
            <person name="Ma J."/>
        </authorList>
    </citation>
    <scope>NUCLEOTIDE SEQUENCE [LARGE SCALE GENOMIC DNA]</scope>
    <source>
        <strain evidence="2">JCM 17805</strain>
    </source>
</reference>
<protein>
    <recommendedName>
        <fullName evidence="3">Phage-related protein</fullName>
    </recommendedName>
</protein>
<comment type="caution">
    <text evidence="1">The sequence shown here is derived from an EMBL/GenBank/DDBJ whole genome shotgun (WGS) entry which is preliminary data.</text>
</comment>
<evidence type="ECO:0000313" key="1">
    <source>
        <dbReference type="EMBL" id="GAA4648303.1"/>
    </source>
</evidence>
<dbReference type="InterPro" id="IPR009241">
    <property type="entry name" value="HigB-like"/>
</dbReference>
<name>A0ABP8UWL8_9GAMM</name>
<evidence type="ECO:0008006" key="3">
    <source>
        <dbReference type="Google" id="ProtNLM"/>
    </source>
</evidence>
<keyword evidence="2" id="KW-1185">Reference proteome</keyword>
<evidence type="ECO:0000313" key="2">
    <source>
        <dbReference type="Proteomes" id="UP001500604"/>
    </source>
</evidence>
<proteinExistence type="predicted"/>
<dbReference type="Pfam" id="PF05973">
    <property type="entry name" value="Gp49"/>
    <property type="match status" value="1"/>
</dbReference>
<sequence length="127" mass="14297">MQQVNIIANLLSMKKALWDIHFYSEKVMRAMENLPAGIQADFIDLLDQVGIYGPALGEPHTKSMGKGLYEIRAHGSEGQGRGLFCSIKENKVVILHVFQKKSQKTPKKDLELGYQRLKEVKSGKVKL</sequence>